<protein>
    <submittedName>
        <fullName evidence="4">Uncharacterized protein</fullName>
    </submittedName>
</protein>
<feature type="region of interest" description="Disordered" evidence="2">
    <location>
        <begin position="117"/>
        <end position="148"/>
    </location>
</feature>
<feature type="transmembrane region" description="Helical" evidence="3">
    <location>
        <begin position="40"/>
        <end position="59"/>
    </location>
</feature>
<dbReference type="EMBL" id="OIVN01003156">
    <property type="protein sequence ID" value="SPD09165.1"/>
    <property type="molecule type" value="Genomic_DNA"/>
</dbReference>
<evidence type="ECO:0000256" key="3">
    <source>
        <dbReference type="SAM" id="Phobius"/>
    </source>
</evidence>
<dbReference type="GO" id="GO:0030289">
    <property type="term" value="C:protein phosphatase 4 complex"/>
    <property type="evidence" value="ECO:0007669"/>
    <property type="project" value="InterPro"/>
</dbReference>
<feature type="compositionally biased region" description="Basic residues" evidence="2">
    <location>
        <begin position="86"/>
        <end position="99"/>
    </location>
</feature>
<dbReference type="PANTHER" id="PTHR16487:SF0">
    <property type="entry name" value="PROTEIN PHOSPHATASE 4 REGULATORY SUBUNIT 2-RELATED"/>
    <property type="match status" value="1"/>
</dbReference>
<evidence type="ECO:0000256" key="1">
    <source>
        <dbReference type="ARBA" id="ARBA00009207"/>
    </source>
</evidence>
<accession>A0A2N9HB97</accession>
<gene>
    <name evidence="4" type="ORF">FSB_LOCUS37047</name>
</gene>
<evidence type="ECO:0000313" key="4">
    <source>
        <dbReference type="EMBL" id="SPD09165.1"/>
    </source>
</evidence>
<dbReference type="GO" id="GO:0019888">
    <property type="term" value="F:protein phosphatase regulator activity"/>
    <property type="evidence" value="ECO:0007669"/>
    <property type="project" value="InterPro"/>
</dbReference>
<dbReference type="InterPro" id="IPR015267">
    <property type="entry name" value="PPP4R2"/>
</dbReference>
<dbReference type="GO" id="GO:0005737">
    <property type="term" value="C:cytoplasm"/>
    <property type="evidence" value="ECO:0007669"/>
    <property type="project" value="TreeGrafter"/>
</dbReference>
<proteinExistence type="inferred from homology"/>
<keyword evidence="3" id="KW-0472">Membrane</keyword>
<name>A0A2N9HB97_FAGSY</name>
<evidence type="ECO:0000256" key="2">
    <source>
        <dbReference type="SAM" id="MobiDB-lite"/>
    </source>
</evidence>
<reference evidence="4" key="1">
    <citation type="submission" date="2018-02" db="EMBL/GenBank/DDBJ databases">
        <authorList>
            <person name="Cohen D.B."/>
            <person name="Kent A.D."/>
        </authorList>
    </citation>
    <scope>NUCLEOTIDE SEQUENCE</scope>
</reference>
<sequence>MLGEVRSNAKLSTTLTPTEHRGAIALNFFRELGADEAFLLSYWSLWLLILSSLFLALGLDSSWDPCLFDTLGKMGFSPQLPSPHRREPHHPSNRHRRTASRLSFPRWRRHLMEMPSIEDAQQHITTPPPNDASDDHQENTAPDDAINHGGVESKCEIVEEEIKGILEVIASTGKFWHDWDKLKSMLSFQLKQVLVEYPEVKMTSEQQNASLGETYLEVVKRLDEGIFLIMSCCACL</sequence>
<dbReference type="GO" id="GO:0005634">
    <property type="term" value="C:nucleus"/>
    <property type="evidence" value="ECO:0007669"/>
    <property type="project" value="TreeGrafter"/>
</dbReference>
<keyword evidence="3" id="KW-0812">Transmembrane</keyword>
<feature type="region of interest" description="Disordered" evidence="2">
    <location>
        <begin position="79"/>
        <end position="100"/>
    </location>
</feature>
<comment type="similarity">
    <text evidence="1">Belongs to the PPP4R2 family.</text>
</comment>
<keyword evidence="3" id="KW-1133">Transmembrane helix</keyword>
<organism evidence="4">
    <name type="scientific">Fagus sylvatica</name>
    <name type="common">Beechnut</name>
    <dbReference type="NCBI Taxonomy" id="28930"/>
    <lineage>
        <taxon>Eukaryota</taxon>
        <taxon>Viridiplantae</taxon>
        <taxon>Streptophyta</taxon>
        <taxon>Embryophyta</taxon>
        <taxon>Tracheophyta</taxon>
        <taxon>Spermatophyta</taxon>
        <taxon>Magnoliopsida</taxon>
        <taxon>eudicotyledons</taxon>
        <taxon>Gunneridae</taxon>
        <taxon>Pentapetalae</taxon>
        <taxon>rosids</taxon>
        <taxon>fabids</taxon>
        <taxon>Fagales</taxon>
        <taxon>Fagaceae</taxon>
        <taxon>Fagus</taxon>
    </lineage>
</organism>
<dbReference type="PANTHER" id="PTHR16487">
    <property type="entry name" value="PPP4R2-RELATED PROTEIN"/>
    <property type="match status" value="1"/>
</dbReference>
<dbReference type="AlphaFoldDB" id="A0A2N9HB97"/>